<feature type="domain" description="YdhG-like" evidence="1">
    <location>
        <begin position="22"/>
        <end position="111"/>
    </location>
</feature>
<sequence length="118" mass="13620">MAMKKYNSVEDYFADQTGIHLEILNKIKDLILEEAPRAKSAISYGMPSYTLGKVIAGMYSYKNHVSFYPFEGTLVEKYQDQLEGYKCLKGTIQLDIKKEFPEEIIRQIVKDKLKMINA</sequence>
<accession>A0AA37SN37</accession>
<dbReference type="AlphaFoldDB" id="A0AA37SN37"/>
<keyword evidence="3" id="KW-1185">Reference proteome</keyword>
<proteinExistence type="predicted"/>
<dbReference type="Proteomes" id="UP001156666">
    <property type="component" value="Unassembled WGS sequence"/>
</dbReference>
<evidence type="ECO:0000313" key="3">
    <source>
        <dbReference type="Proteomes" id="UP001156666"/>
    </source>
</evidence>
<dbReference type="EMBL" id="BSOH01000014">
    <property type="protein sequence ID" value="GLR17626.1"/>
    <property type="molecule type" value="Genomic_DNA"/>
</dbReference>
<organism evidence="2 3">
    <name type="scientific">Portibacter lacus</name>
    <dbReference type="NCBI Taxonomy" id="1099794"/>
    <lineage>
        <taxon>Bacteria</taxon>
        <taxon>Pseudomonadati</taxon>
        <taxon>Bacteroidota</taxon>
        <taxon>Saprospiria</taxon>
        <taxon>Saprospirales</taxon>
        <taxon>Haliscomenobacteraceae</taxon>
        <taxon>Portibacter</taxon>
    </lineage>
</organism>
<dbReference type="Pfam" id="PF08818">
    <property type="entry name" value="DUF1801"/>
    <property type="match status" value="1"/>
</dbReference>
<evidence type="ECO:0000259" key="1">
    <source>
        <dbReference type="Pfam" id="PF08818"/>
    </source>
</evidence>
<evidence type="ECO:0000313" key="2">
    <source>
        <dbReference type="EMBL" id="GLR17626.1"/>
    </source>
</evidence>
<dbReference type="InterPro" id="IPR014922">
    <property type="entry name" value="YdhG-like"/>
</dbReference>
<dbReference type="SUPFAM" id="SSF159888">
    <property type="entry name" value="YdhG-like"/>
    <property type="match status" value="1"/>
</dbReference>
<comment type="caution">
    <text evidence="2">The sequence shown here is derived from an EMBL/GenBank/DDBJ whole genome shotgun (WGS) entry which is preliminary data.</text>
</comment>
<dbReference type="Gene3D" id="3.90.1150.200">
    <property type="match status" value="1"/>
</dbReference>
<protein>
    <recommendedName>
        <fullName evidence="1">YdhG-like domain-containing protein</fullName>
    </recommendedName>
</protein>
<reference evidence="2" key="1">
    <citation type="journal article" date="2014" name="Int. J. Syst. Evol. Microbiol.">
        <title>Complete genome sequence of Corynebacterium casei LMG S-19264T (=DSM 44701T), isolated from a smear-ripened cheese.</title>
        <authorList>
            <consortium name="US DOE Joint Genome Institute (JGI-PGF)"/>
            <person name="Walter F."/>
            <person name="Albersmeier A."/>
            <person name="Kalinowski J."/>
            <person name="Ruckert C."/>
        </authorList>
    </citation>
    <scope>NUCLEOTIDE SEQUENCE</scope>
    <source>
        <strain evidence="2">NBRC 108769</strain>
    </source>
</reference>
<gene>
    <name evidence="2" type="ORF">GCM10007940_22410</name>
</gene>
<reference evidence="2" key="2">
    <citation type="submission" date="2023-01" db="EMBL/GenBank/DDBJ databases">
        <title>Draft genome sequence of Portibacter lacus strain NBRC 108769.</title>
        <authorList>
            <person name="Sun Q."/>
            <person name="Mori K."/>
        </authorList>
    </citation>
    <scope>NUCLEOTIDE SEQUENCE</scope>
    <source>
        <strain evidence="2">NBRC 108769</strain>
    </source>
</reference>
<dbReference type="RefSeq" id="WP_235291295.1">
    <property type="nucleotide sequence ID" value="NZ_BSOH01000014.1"/>
</dbReference>
<name>A0AA37SN37_9BACT</name>